<reference evidence="2" key="1">
    <citation type="journal article" date="2012" name="PLoS Genet.">
        <title>The genomes of the fungal plant pathogens Cladosporium fulvum and Dothistroma septosporum reveal adaptation to different hosts and lifestyles but also signatures of common ancestry.</title>
        <authorList>
            <person name="de Wit P.J.G.M."/>
            <person name="van der Burgt A."/>
            <person name="Oekmen B."/>
            <person name="Stergiopoulos I."/>
            <person name="Abd-Elsalam K.A."/>
            <person name="Aerts A.L."/>
            <person name="Bahkali A.H."/>
            <person name="Beenen H.G."/>
            <person name="Chettri P."/>
            <person name="Cox M.P."/>
            <person name="Datema E."/>
            <person name="de Vries R.P."/>
            <person name="Dhillon B."/>
            <person name="Ganley A.R."/>
            <person name="Griffiths S.A."/>
            <person name="Guo Y."/>
            <person name="Hamelin R.C."/>
            <person name="Henrissat B."/>
            <person name="Kabir M.S."/>
            <person name="Jashni M.K."/>
            <person name="Kema G."/>
            <person name="Klaubauf S."/>
            <person name="Lapidus A."/>
            <person name="Levasseur A."/>
            <person name="Lindquist E."/>
            <person name="Mehrabi R."/>
            <person name="Ohm R.A."/>
            <person name="Owen T.J."/>
            <person name="Salamov A."/>
            <person name="Schwelm A."/>
            <person name="Schijlen E."/>
            <person name="Sun H."/>
            <person name="van den Burg H.A."/>
            <person name="van Ham R.C.H.J."/>
            <person name="Zhang S."/>
            <person name="Goodwin S.B."/>
            <person name="Grigoriev I.V."/>
            <person name="Collemare J."/>
            <person name="Bradshaw R.E."/>
        </authorList>
    </citation>
    <scope>NUCLEOTIDE SEQUENCE [LARGE SCALE GENOMIC DNA]</scope>
    <source>
        <strain evidence="2">NZE10 / CBS 128990</strain>
    </source>
</reference>
<evidence type="ECO:0000313" key="2">
    <source>
        <dbReference type="Proteomes" id="UP000016933"/>
    </source>
</evidence>
<proteinExistence type="predicted"/>
<dbReference type="AlphaFoldDB" id="N1PKC5"/>
<reference evidence="1 2" key="2">
    <citation type="journal article" date="2012" name="PLoS Pathog.">
        <title>Diverse lifestyles and strategies of plant pathogenesis encoded in the genomes of eighteen Dothideomycetes fungi.</title>
        <authorList>
            <person name="Ohm R.A."/>
            <person name="Feau N."/>
            <person name="Henrissat B."/>
            <person name="Schoch C.L."/>
            <person name="Horwitz B.A."/>
            <person name="Barry K.W."/>
            <person name="Condon B.J."/>
            <person name="Copeland A.C."/>
            <person name="Dhillon B."/>
            <person name="Glaser F."/>
            <person name="Hesse C.N."/>
            <person name="Kosti I."/>
            <person name="LaButti K."/>
            <person name="Lindquist E.A."/>
            <person name="Lucas S."/>
            <person name="Salamov A.A."/>
            <person name="Bradshaw R.E."/>
            <person name="Ciuffetti L."/>
            <person name="Hamelin R.C."/>
            <person name="Kema G.H.J."/>
            <person name="Lawrence C."/>
            <person name="Scott J.A."/>
            <person name="Spatafora J.W."/>
            <person name="Turgeon B.G."/>
            <person name="de Wit P.J.G.M."/>
            <person name="Zhong S."/>
            <person name="Goodwin S.B."/>
            <person name="Grigoriev I.V."/>
        </authorList>
    </citation>
    <scope>NUCLEOTIDE SEQUENCE [LARGE SCALE GENOMIC DNA]</scope>
    <source>
        <strain evidence="2">NZE10 / CBS 128990</strain>
    </source>
</reference>
<protein>
    <submittedName>
        <fullName evidence="1">Uncharacterized protein</fullName>
    </submittedName>
</protein>
<keyword evidence="2" id="KW-1185">Reference proteome</keyword>
<dbReference type="Proteomes" id="UP000016933">
    <property type="component" value="Unassembled WGS sequence"/>
</dbReference>
<dbReference type="HOGENOM" id="CLU_2413238_0_0_1"/>
<sequence>MKLRSGCFALQMLEAEEQQAAQQYDRRKNTLAFSFGGYHAPLKAVQCFAVRCKSLFVPIAIDHGHKRTVHRRLPATLEHLVGLSQHLALGVV</sequence>
<gene>
    <name evidence="1" type="ORF">DOTSEDRAFT_44269</name>
</gene>
<organism evidence="1 2">
    <name type="scientific">Dothistroma septosporum (strain NZE10 / CBS 128990)</name>
    <name type="common">Red band needle blight fungus</name>
    <name type="synonym">Mycosphaerella pini</name>
    <dbReference type="NCBI Taxonomy" id="675120"/>
    <lineage>
        <taxon>Eukaryota</taxon>
        <taxon>Fungi</taxon>
        <taxon>Dikarya</taxon>
        <taxon>Ascomycota</taxon>
        <taxon>Pezizomycotina</taxon>
        <taxon>Dothideomycetes</taxon>
        <taxon>Dothideomycetidae</taxon>
        <taxon>Mycosphaerellales</taxon>
        <taxon>Mycosphaerellaceae</taxon>
        <taxon>Dothistroma</taxon>
    </lineage>
</organism>
<dbReference type="EMBL" id="KB446539">
    <property type="protein sequence ID" value="EME43962.1"/>
    <property type="molecule type" value="Genomic_DNA"/>
</dbReference>
<accession>N1PKC5</accession>
<name>N1PKC5_DOTSN</name>
<evidence type="ECO:0000313" key="1">
    <source>
        <dbReference type="EMBL" id="EME43962.1"/>
    </source>
</evidence>